<dbReference type="PROSITE" id="PS51178">
    <property type="entry name" value="PASTA"/>
    <property type="match status" value="1"/>
</dbReference>
<dbReference type="Gene3D" id="3.30.10.20">
    <property type="match status" value="1"/>
</dbReference>
<organism evidence="4 5">
    <name type="scientific">Haloechinothrix salitolerans</name>
    <dbReference type="NCBI Taxonomy" id="926830"/>
    <lineage>
        <taxon>Bacteria</taxon>
        <taxon>Bacillati</taxon>
        <taxon>Actinomycetota</taxon>
        <taxon>Actinomycetes</taxon>
        <taxon>Pseudonocardiales</taxon>
        <taxon>Pseudonocardiaceae</taxon>
        <taxon>Haloechinothrix</taxon>
    </lineage>
</organism>
<keyword evidence="5" id="KW-1185">Reference proteome</keyword>
<evidence type="ECO:0000256" key="2">
    <source>
        <dbReference type="SAM" id="SignalP"/>
    </source>
</evidence>
<evidence type="ECO:0000313" key="4">
    <source>
        <dbReference type="EMBL" id="MFC6870034.1"/>
    </source>
</evidence>
<dbReference type="InterPro" id="IPR005543">
    <property type="entry name" value="PASTA_dom"/>
</dbReference>
<dbReference type="EMBL" id="JBHSXX010000001">
    <property type="protein sequence ID" value="MFC6870034.1"/>
    <property type="molecule type" value="Genomic_DNA"/>
</dbReference>
<dbReference type="PROSITE" id="PS51257">
    <property type="entry name" value="PROKAR_LIPOPROTEIN"/>
    <property type="match status" value="1"/>
</dbReference>
<dbReference type="RefSeq" id="WP_345394094.1">
    <property type="nucleotide sequence ID" value="NZ_BAABLA010000021.1"/>
</dbReference>
<evidence type="ECO:0000313" key="5">
    <source>
        <dbReference type="Proteomes" id="UP001596337"/>
    </source>
</evidence>
<comment type="caution">
    <text evidence="4">The sequence shown here is derived from an EMBL/GenBank/DDBJ whole genome shotgun (WGS) entry which is preliminary data.</text>
</comment>
<keyword evidence="2" id="KW-0732">Signal</keyword>
<feature type="compositionally biased region" description="Low complexity" evidence="1">
    <location>
        <begin position="26"/>
        <end position="46"/>
    </location>
</feature>
<feature type="region of interest" description="Disordered" evidence="1">
    <location>
        <begin position="20"/>
        <end position="58"/>
    </location>
</feature>
<reference evidence="5" key="1">
    <citation type="journal article" date="2019" name="Int. J. Syst. Evol. Microbiol.">
        <title>The Global Catalogue of Microorganisms (GCM) 10K type strain sequencing project: providing services to taxonomists for standard genome sequencing and annotation.</title>
        <authorList>
            <consortium name="The Broad Institute Genomics Platform"/>
            <consortium name="The Broad Institute Genome Sequencing Center for Infectious Disease"/>
            <person name="Wu L."/>
            <person name="Ma J."/>
        </authorList>
    </citation>
    <scope>NUCLEOTIDE SEQUENCE [LARGE SCALE GENOMIC DNA]</scope>
    <source>
        <strain evidence="5">KCTC 32255</strain>
    </source>
</reference>
<dbReference type="Proteomes" id="UP001596337">
    <property type="component" value="Unassembled WGS sequence"/>
</dbReference>
<dbReference type="CDD" id="cd06577">
    <property type="entry name" value="PASTA_pknB"/>
    <property type="match status" value="1"/>
</dbReference>
<sequence>MKSLVAVTFGAILAGSVSACGTSTEPTDSPAVTPTPTVDVTTEAEPQTSAPAKAKMPPVKGTNLQVSVHKLERLGFTDIMPLPVDGHAFAANYANWKIVGQDPAAGKRVRTNIEVTLEVVKTDEAENSFCFDNDC</sequence>
<proteinExistence type="predicted"/>
<feature type="signal peptide" evidence="2">
    <location>
        <begin position="1"/>
        <end position="19"/>
    </location>
</feature>
<protein>
    <recommendedName>
        <fullName evidence="3">PASTA domain-containing protein</fullName>
    </recommendedName>
</protein>
<name>A0ABW2C5I1_9PSEU</name>
<accession>A0ABW2C5I1</accession>
<evidence type="ECO:0000259" key="3">
    <source>
        <dbReference type="PROSITE" id="PS51178"/>
    </source>
</evidence>
<evidence type="ECO:0000256" key="1">
    <source>
        <dbReference type="SAM" id="MobiDB-lite"/>
    </source>
</evidence>
<feature type="chain" id="PRO_5046400160" description="PASTA domain-containing protein" evidence="2">
    <location>
        <begin position="20"/>
        <end position="135"/>
    </location>
</feature>
<gene>
    <name evidence="4" type="ORF">ACFQGD_23100</name>
</gene>
<feature type="domain" description="PASTA" evidence="3">
    <location>
        <begin position="50"/>
        <end position="121"/>
    </location>
</feature>